<dbReference type="STRING" id="1915.SLINC_5718"/>
<dbReference type="PANTHER" id="PTHR43130:SF3">
    <property type="entry name" value="HTH-TYPE TRANSCRIPTIONAL REGULATOR RV1931C"/>
    <property type="match status" value="1"/>
</dbReference>
<evidence type="ECO:0000256" key="1">
    <source>
        <dbReference type="ARBA" id="ARBA00023015"/>
    </source>
</evidence>
<keyword evidence="4" id="KW-1185">Reference proteome</keyword>
<reference evidence="3 4" key="1">
    <citation type="submission" date="2016-07" db="EMBL/GenBank/DDBJ databases">
        <title>Enhancement of antibiotic productionsby engineered nitrateutilization in actinobacteria.</title>
        <authorList>
            <person name="Meng S.C."/>
        </authorList>
    </citation>
    <scope>NUCLEOTIDE SEQUENCE [LARGE SCALE GENOMIC DNA]</scope>
    <source>
        <strain evidence="3 4">NRRL 2936</strain>
    </source>
</reference>
<dbReference type="Pfam" id="PF12833">
    <property type="entry name" value="HTH_18"/>
    <property type="match status" value="1"/>
</dbReference>
<evidence type="ECO:0000256" key="2">
    <source>
        <dbReference type="ARBA" id="ARBA00023163"/>
    </source>
</evidence>
<dbReference type="PATRIC" id="fig|1915.4.peg.6331"/>
<dbReference type="Proteomes" id="UP000092598">
    <property type="component" value="Chromosome"/>
</dbReference>
<dbReference type="InterPro" id="IPR052158">
    <property type="entry name" value="INH-QAR"/>
</dbReference>
<dbReference type="PROSITE" id="PS01124">
    <property type="entry name" value="HTH_ARAC_FAMILY_2"/>
    <property type="match status" value="1"/>
</dbReference>
<protein>
    <submittedName>
        <fullName evidence="3">Transcriptional regulator</fullName>
    </submittedName>
</protein>
<evidence type="ECO:0000313" key="4">
    <source>
        <dbReference type="Proteomes" id="UP000092598"/>
    </source>
</evidence>
<name>A0A1B1MHS2_STRLN</name>
<dbReference type="PANTHER" id="PTHR43130">
    <property type="entry name" value="ARAC-FAMILY TRANSCRIPTIONAL REGULATOR"/>
    <property type="match status" value="1"/>
</dbReference>
<dbReference type="RefSeq" id="WP_067439576.1">
    <property type="nucleotide sequence ID" value="NZ_CP046024.1"/>
</dbReference>
<dbReference type="Gene3D" id="3.40.50.880">
    <property type="match status" value="1"/>
</dbReference>
<dbReference type="AlphaFoldDB" id="A0A1B1MHS2"/>
<dbReference type="Pfam" id="PF01965">
    <property type="entry name" value="DJ-1_PfpI"/>
    <property type="match status" value="1"/>
</dbReference>
<organism evidence="3 4">
    <name type="scientific">Streptomyces lincolnensis</name>
    <dbReference type="NCBI Taxonomy" id="1915"/>
    <lineage>
        <taxon>Bacteria</taxon>
        <taxon>Bacillati</taxon>
        <taxon>Actinomycetota</taxon>
        <taxon>Actinomycetes</taxon>
        <taxon>Kitasatosporales</taxon>
        <taxon>Streptomycetaceae</taxon>
        <taxon>Streptomyces</taxon>
    </lineage>
</organism>
<accession>A0A1B1MHS2</accession>
<proteinExistence type="predicted"/>
<keyword evidence="1" id="KW-0805">Transcription regulation</keyword>
<dbReference type="CDD" id="cd03137">
    <property type="entry name" value="GATase1_AraC_1"/>
    <property type="match status" value="1"/>
</dbReference>
<dbReference type="KEGG" id="sls:SLINC_5718"/>
<evidence type="ECO:0000313" key="3">
    <source>
        <dbReference type="EMBL" id="ANS67942.1"/>
    </source>
</evidence>
<dbReference type="SUPFAM" id="SSF46689">
    <property type="entry name" value="Homeodomain-like"/>
    <property type="match status" value="2"/>
</dbReference>
<dbReference type="EMBL" id="CP016438">
    <property type="protein sequence ID" value="ANS67942.1"/>
    <property type="molecule type" value="Genomic_DNA"/>
</dbReference>
<keyword evidence="2" id="KW-0804">Transcription</keyword>
<dbReference type="GO" id="GO:0043565">
    <property type="term" value="F:sequence-specific DNA binding"/>
    <property type="evidence" value="ECO:0007669"/>
    <property type="project" value="InterPro"/>
</dbReference>
<dbReference type="InterPro" id="IPR029062">
    <property type="entry name" value="Class_I_gatase-like"/>
</dbReference>
<dbReference type="SMART" id="SM00342">
    <property type="entry name" value="HTH_ARAC"/>
    <property type="match status" value="1"/>
</dbReference>
<dbReference type="SUPFAM" id="SSF52317">
    <property type="entry name" value="Class I glutamine amidotransferase-like"/>
    <property type="match status" value="1"/>
</dbReference>
<sequence length="343" mass="36550">MDTSERLGPPAGSRRILIVAYDDAQIIDIASPSGALDIANRLGARPPYVIELGTLGGRAARSSAGIRVGAGRKLEAVTGVLDTLLVVGGVGCEEAAADERLLVQVRRLAERSRRVASVCTGAYVLAAAGLLDRRRATTHWRWGERLARRHPAVAVDVGPLRIRDGNVYTSAGVTSALDLTLTLIEDDHGPTLARSVARELVTHLHRPADQAQISLFLAGPPPGDRLVLDLTGHIAGHLAEDLSPAALAARVGISPRHLTRLFTTHLGITPARAVRAARTDAAVHMVRTSGLSLASIARRCGFGSPETLRQAFLDRYGMTGDRIRRMPDTPPVRDTPSQKTPVP</sequence>
<dbReference type="InterPro" id="IPR002818">
    <property type="entry name" value="DJ-1/PfpI"/>
</dbReference>
<dbReference type="InterPro" id="IPR009057">
    <property type="entry name" value="Homeodomain-like_sf"/>
</dbReference>
<gene>
    <name evidence="3" type="ORF">SLINC_5718</name>
</gene>
<dbReference type="InterPro" id="IPR018060">
    <property type="entry name" value="HTH_AraC"/>
</dbReference>
<dbReference type="Gene3D" id="1.10.10.60">
    <property type="entry name" value="Homeodomain-like"/>
    <property type="match status" value="1"/>
</dbReference>
<dbReference type="GO" id="GO:0003700">
    <property type="term" value="F:DNA-binding transcription factor activity"/>
    <property type="evidence" value="ECO:0007669"/>
    <property type="project" value="InterPro"/>
</dbReference>